<keyword evidence="4" id="KW-0472">Membrane</keyword>
<name>A0AAD0EYT3_FAUOS</name>
<dbReference type="PANTHER" id="PTHR30093:SF34">
    <property type="entry name" value="PREPILIN PEPTIDASE-DEPENDENT PROTEIN D"/>
    <property type="match status" value="1"/>
</dbReference>
<evidence type="ECO:0000256" key="4">
    <source>
        <dbReference type="SAM" id="Phobius"/>
    </source>
</evidence>
<dbReference type="Pfam" id="PF07963">
    <property type="entry name" value="N_methyl"/>
    <property type="match status" value="1"/>
</dbReference>
<dbReference type="EMBL" id="CP024176">
    <property type="protein sequence ID" value="ATQ83736.1"/>
    <property type="molecule type" value="Genomic_DNA"/>
</dbReference>
<accession>A0AAD0EYT3</accession>
<evidence type="ECO:0000256" key="3">
    <source>
        <dbReference type="RuleBase" id="RU000389"/>
    </source>
</evidence>
<dbReference type="NCBIfam" id="TIGR02532">
    <property type="entry name" value="IV_pilin_GFxxxE"/>
    <property type="match status" value="1"/>
</dbReference>
<dbReference type="Pfam" id="PF00114">
    <property type="entry name" value="Pilin"/>
    <property type="match status" value="1"/>
</dbReference>
<evidence type="ECO:0000256" key="2">
    <source>
        <dbReference type="ARBA" id="ARBA00022481"/>
    </source>
</evidence>
<dbReference type="InterPro" id="IPR045584">
    <property type="entry name" value="Pilin-like"/>
</dbReference>
<comment type="similarity">
    <text evidence="1 3">Belongs to the N-Me-Phe pilin family.</text>
</comment>
<dbReference type="PROSITE" id="PS00409">
    <property type="entry name" value="PROKAR_NTER_METHYL"/>
    <property type="match status" value="1"/>
</dbReference>
<evidence type="ECO:0000313" key="5">
    <source>
        <dbReference type="EMBL" id="ATQ83736.1"/>
    </source>
</evidence>
<dbReference type="GO" id="GO:0009289">
    <property type="term" value="C:pilus"/>
    <property type="evidence" value="ECO:0007669"/>
    <property type="project" value="InterPro"/>
</dbReference>
<dbReference type="SUPFAM" id="SSF54523">
    <property type="entry name" value="Pili subunits"/>
    <property type="match status" value="1"/>
</dbReference>
<keyword evidence="2" id="KW-0488">Methylation</keyword>
<dbReference type="PANTHER" id="PTHR30093">
    <property type="entry name" value="GENERAL SECRETION PATHWAY PROTEIN G"/>
    <property type="match status" value="1"/>
</dbReference>
<dbReference type="InterPro" id="IPR001082">
    <property type="entry name" value="Pilin"/>
</dbReference>
<keyword evidence="4" id="KW-0812">Transmembrane</keyword>
<organism evidence="5">
    <name type="scientific">Faucicola osloensis</name>
    <name type="common">Moraxella osloensis</name>
    <dbReference type="NCBI Taxonomy" id="34062"/>
    <lineage>
        <taxon>Bacteria</taxon>
        <taxon>Pseudomonadati</taxon>
        <taxon>Pseudomonadota</taxon>
        <taxon>Gammaproteobacteria</taxon>
        <taxon>Moraxellales</taxon>
        <taxon>Moraxellaceae</taxon>
        <taxon>Faucicola</taxon>
    </lineage>
</organism>
<protein>
    <submittedName>
        <fullName evidence="5">Pilin</fullName>
    </submittedName>
</protein>
<sequence>MNAQKGFTLIELMIVVAIIGILAAIAIPAYQDYIARSQVSEAFAMTAAQKTAIAEYAQNNGAYPGASTKPTAASLAVAGTYADAAVANGTGIITVTMKGAGDVNGRVAGKVITLTPPQDLTADSTSFNFACTSTGATGMAQKYLPKSCTGL</sequence>
<dbReference type="AlphaFoldDB" id="A0AAD0EYT3"/>
<gene>
    <name evidence="5" type="ORF">YHS_07830</name>
</gene>
<dbReference type="InterPro" id="IPR012902">
    <property type="entry name" value="N_methyl_site"/>
</dbReference>
<evidence type="ECO:0000256" key="1">
    <source>
        <dbReference type="ARBA" id="ARBA00005233"/>
    </source>
</evidence>
<dbReference type="Gene3D" id="3.30.700.10">
    <property type="entry name" value="Glycoprotein, Type 4 Pilin"/>
    <property type="match status" value="1"/>
</dbReference>
<proteinExistence type="inferred from homology"/>
<reference evidence="5" key="1">
    <citation type="submission" date="2017-11" db="EMBL/GenBank/DDBJ databases">
        <title>Complete Genome Sequence from Moraxella oslensis YHS isolated from human skin.</title>
        <authorList>
            <person name="Lee K."/>
            <person name="Lim J.Y."/>
            <person name="Hwang I."/>
        </authorList>
    </citation>
    <scope>NUCLEOTIDE SEQUENCE</scope>
    <source>
        <strain evidence="5">YHS</strain>
    </source>
</reference>
<keyword evidence="3" id="KW-0281">Fimbrium</keyword>
<dbReference type="GO" id="GO:0007155">
    <property type="term" value="P:cell adhesion"/>
    <property type="evidence" value="ECO:0007669"/>
    <property type="project" value="InterPro"/>
</dbReference>
<keyword evidence="4" id="KW-1133">Transmembrane helix</keyword>
<feature type="transmembrane region" description="Helical" evidence="4">
    <location>
        <begin position="12"/>
        <end position="30"/>
    </location>
</feature>